<reference evidence="3" key="1">
    <citation type="submission" date="2017-09" db="EMBL/GenBank/DDBJ databases">
        <title>Depth-based differentiation of microbial function through sediment-hosted aquifers and enrichment of novel symbionts in the deep terrestrial subsurface.</title>
        <authorList>
            <person name="Probst A.J."/>
            <person name="Ladd B."/>
            <person name="Jarett J.K."/>
            <person name="Geller-Mcgrath D.E."/>
            <person name="Sieber C.M.K."/>
            <person name="Emerson J.B."/>
            <person name="Anantharaman K."/>
            <person name="Thomas B.C."/>
            <person name="Malmstrom R."/>
            <person name="Stieglmeier M."/>
            <person name="Klingl A."/>
            <person name="Woyke T."/>
            <person name="Ryan C.M."/>
            <person name="Banfield J.F."/>
        </authorList>
    </citation>
    <scope>NUCLEOTIDE SEQUENCE [LARGE SCALE GENOMIC DNA]</scope>
</reference>
<keyword evidence="1" id="KW-0812">Transmembrane</keyword>
<dbReference type="AlphaFoldDB" id="A0A2H0UBE6"/>
<organism evidence="2 3">
    <name type="scientific">Candidatus Kaiserbacteria bacterium CG10_big_fil_rev_8_21_14_0_10_51_14</name>
    <dbReference type="NCBI Taxonomy" id="1974610"/>
    <lineage>
        <taxon>Bacteria</taxon>
        <taxon>Candidatus Kaiseribacteriota</taxon>
    </lineage>
</organism>
<evidence type="ECO:0000313" key="3">
    <source>
        <dbReference type="Proteomes" id="UP000231192"/>
    </source>
</evidence>
<feature type="transmembrane region" description="Helical" evidence="1">
    <location>
        <begin position="50"/>
        <end position="66"/>
    </location>
</feature>
<evidence type="ECO:0000313" key="2">
    <source>
        <dbReference type="EMBL" id="PIR83722.1"/>
    </source>
</evidence>
<accession>A0A2H0UBE6</accession>
<name>A0A2H0UBE6_9BACT</name>
<dbReference type="Proteomes" id="UP000231192">
    <property type="component" value="Unassembled WGS sequence"/>
</dbReference>
<comment type="caution">
    <text evidence="2">The sequence shown here is derived from an EMBL/GenBank/DDBJ whole genome shotgun (WGS) entry which is preliminary data.</text>
</comment>
<dbReference type="EMBL" id="PFBK01000008">
    <property type="protein sequence ID" value="PIR83722.1"/>
    <property type="molecule type" value="Genomic_DNA"/>
</dbReference>
<keyword evidence="1" id="KW-0472">Membrane</keyword>
<keyword evidence="1" id="KW-1133">Transmembrane helix</keyword>
<evidence type="ECO:0000256" key="1">
    <source>
        <dbReference type="SAM" id="Phobius"/>
    </source>
</evidence>
<sequence>MNREKIAHVSLRIGVAFAFLYPPFNALSDPNAWIGYFPVFVKGYVPDEVLLHAFGIVEVVIALWILSGWRIFWPSVAATAMLLGIVILNPTNFQVLFRDLAIAAIPFALAVISYGHERKSEPSGGIAAQS</sequence>
<proteinExistence type="predicted"/>
<gene>
    <name evidence="2" type="ORF">COU18_03545</name>
</gene>
<evidence type="ECO:0008006" key="4">
    <source>
        <dbReference type="Google" id="ProtNLM"/>
    </source>
</evidence>
<protein>
    <recommendedName>
        <fullName evidence="4">DoxX family protein</fullName>
    </recommendedName>
</protein>